<name>A0ABN0Z526_9ACTN</name>
<keyword evidence="2" id="KW-1185">Reference proteome</keyword>
<evidence type="ECO:0000313" key="1">
    <source>
        <dbReference type="EMBL" id="GAA0433444.1"/>
    </source>
</evidence>
<accession>A0ABN0Z526</accession>
<gene>
    <name evidence="1" type="ORF">GCM10010357_63730</name>
</gene>
<comment type="caution">
    <text evidence="1">The sequence shown here is derived from an EMBL/GenBank/DDBJ whole genome shotgun (WGS) entry which is preliminary data.</text>
</comment>
<dbReference type="EMBL" id="BAAABX010000072">
    <property type="protein sequence ID" value="GAA0433444.1"/>
    <property type="molecule type" value="Genomic_DNA"/>
</dbReference>
<dbReference type="Proteomes" id="UP001500879">
    <property type="component" value="Unassembled WGS sequence"/>
</dbReference>
<evidence type="ECO:0000313" key="2">
    <source>
        <dbReference type="Proteomes" id="UP001500879"/>
    </source>
</evidence>
<protein>
    <submittedName>
        <fullName evidence="1">Uncharacterized protein</fullName>
    </submittedName>
</protein>
<reference evidence="1 2" key="1">
    <citation type="journal article" date="2019" name="Int. J. Syst. Evol. Microbiol.">
        <title>The Global Catalogue of Microorganisms (GCM) 10K type strain sequencing project: providing services to taxonomists for standard genome sequencing and annotation.</title>
        <authorList>
            <consortium name="The Broad Institute Genomics Platform"/>
            <consortium name="The Broad Institute Genome Sequencing Center for Infectious Disease"/>
            <person name="Wu L."/>
            <person name="Ma J."/>
        </authorList>
    </citation>
    <scope>NUCLEOTIDE SEQUENCE [LARGE SCALE GENOMIC DNA]</scope>
    <source>
        <strain evidence="1 2">JCM 4788</strain>
    </source>
</reference>
<organism evidence="1 2">
    <name type="scientific">Streptomyces luteireticuli</name>
    <dbReference type="NCBI Taxonomy" id="173858"/>
    <lineage>
        <taxon>Bacteria</taxon>
        <taxon>Bacillati</taxon>
        <taxon>Actinomycetota</taxon>
        <taxon>Actinomycetes</taxon>
        <taxon>Kitasatosporales</taxon>
        <taxon>Streptomycetaceae</taxon>
        <taxon>Streptomyces</taxon>
    </lineage>
</organism>
<proteinExistence type="predicted"/>
<sequence length="150" mass="15813">MLVDIAQDLAPYLTGLAGALGTSVMTQATERFSEVAVAEGEGFFRRLLREHGRSRATPALDGPTADRLDGLLRGLGAEDRNRLAEALTAWLGEEPGRLDEGHLMAHVRKAVEGPGVVRNSAVTHGPNSIAVNQVHGTINMGDGTRPQGGP</sequence>